<feature type="non-terminal residue" evidence="1">
    <location>
        <position position="34"/>
    </location>
</feature>
<name>A0A0F9ILE4_9ZZZZ</name>
<protein>
    <submittedName>
        <fullName evidence="1">Uncharacterized protein</fullName>
    </submittedName>
</protein>
<proteinExistence type="predicted"/>
<reference evidence="1" key="1">
    <citation type="journal article" date="2015" name="Nature">
        <title>Complex archaea that bridge the gap between prokaryotes and eukaryotes.</title>
        <authorList>
            <person name="Spang A."/>
            <person name="Saw J.H."/>
            <person name="Jorgensen S.L."/>
            <person name="Zaremba-Niedzwiedzka K."/>
            <person name="Martijn J."/>
            <person name="Lind A.E."/>
            <person name="van Eijk R."/>
            <person name="Schleper C."/>
            <person name="Guy L."/>
            <person name="Ettema T.J."/>
        </authorList>
    </citation>
    <scope>NUCLEOTIDE SEQUENCE</scope>
</reference>
<dbReference type="AlphaFoldDB" id="A0A0F9ILE4"/>
<dbReference type="EMBL" id="LAZR01020681">
    <property type="protein sequence ID" value="KKL88022.1"/>
    <property type="molecule type" value="Genomic_DNA"/>
</dbReference>
<accession>A0A0F9ILE4</accession>
<comment type="caution">
    <text evidence="1">The sequence shown here is derived from an EMBL/GenBank/DDBJ whole genome shotgun (WGS) entry which is preliminary data.</text>
</comment>
<gene>
    <name evidence="1" type="ORF">LCGC14_1928900</name>
</gene>
<sequence length="34" mass="3875">MADFNEIADQLKTLLDRFRDDPAQVIDPDGRDIA</sequence>
<evidence type="ECO:0000313" key="1">
    <source>
        <dbReference type="EMBL" id="KKL88022.1"/>
    </source>
</evidence>
<organism evidence="1">
    <name type="scientific">marine sediment metagenome</name>
    <dbReference type="NCBI Taxonomy" id="412755"/>
    <lineage>
        <taxon>unclassified sequences</taxon>
        <taxon>metagenomes</taxon>
        <taxon>ecological metagenomes</taxon>
    </lineage>
</organism>